<dbReference type="GeneID" id="113465064"/>
<sequence length="189" mass="22663">MECARTNRQATKRSWPCLPLYYPMAQMNPQDIPSYQKAIRQIIKLERRAPPQFLHHEIRNGGLIVTCATDYDKQWLVRHIDRVKFRYRLQVDDPIALEYRFLIEGEVINLKNTKDNILHKIRCYNSSIILGDWKIIKDEMNHKKMTRTITFEVAYRSIKCLEQLKNRLRLDEYGIDGITFGRIRRIKRV</sequence>
<accession>A0AAJ7SB72</accession>
<keyword evidence="2" id="KW-1185">Reference proteome</keyword>
<dbReference type="KEGG" id="ccal:113465064"/>
<dbReference type="Proteomes" id="UP000694925">
    <property type="component" value="Unplaced"/>
</dbReference>
<organism evidence="2 3">
    <name type="scientific">Ceratina calcarata</name>
    <dbReference type="NCBI Taxonomy" id="156304"/>
    <lineage>
        <taxon>Eukaryota</taxon>
        <taxon>Metazoa</taxon>
        <taxon>Ecdysozoa</taxon>
        <taxon>Arthropoda</taxon>
        <taxon>Hexapoda</taxon>
        <taxon>Insecta</taxon>
        <taxon>Pterygota</taxon>
        <taxon>Neoptera</taxon>
        <taxon>Endopterygota</taxon>
        <taxon>Hymenoptera</taxon>
        <taxon>Apocrita</taxon>
        <taxon>Aculeata</taxon>
        <taxon>Apoidea</taxon>
        <taxon>Anthophila</taxon>
        <taxon>Apidae</taxon>
        <taxon>Ceratina</taxon>
        <taxon>Zadontomerus</taxon>
    </lineage>
</organism>
<dbReference type="RefSeq" id="XP_026674238.1">
    <property type="nucleotide sequence ID" value="XM_026818437.1"/>
</dbReference>
<evidence type="ECO:0000313" key="3">
    <source>
        <dbReference type="RefSeq" id="XP_026674238.1"/>
    </source>
</evidence>
<gene>
    <name evidence="3" type="primary">LOC113465064</name>
</gene>
<dbReference type="Pfam" id="PF16012">
    <property type="entry name" value="DUF4780"/>
    <property type="match status" value="1"/>
</dbReference>
<feature type="domain" description="DUF4780" evidence="1">
    <location>
        <begin position="21"/>
        <end position="169"/>
    </location>
</feature>
<proteinExistence type="predicted"/>
<reference evidence="3" key="1">
    <citation type="submission" date="2025-08" db="UniProtKB">
        <authorList>
            <consortium name="RefSeq"/>
        </authorList>
    </citation>
    <scope>IDENTIFICATION</scope>
    <source>
        <tissue evidence="3">Whole body</tissue>
    </source>
</reference>
<dbReference type="AlphaFoldDB" id="A0AAJ7SB72"/>
<protein>
    <submittedName>
        <fullName evidence="3">Uncharacterized protein LOC113465064</fullName>
    </submittedName>
</protein>
<evidence type="ECO:0000259" key="1">
    <source>
        <dbReference type="Pfam" id="PF16012"/>
    </source>
</evidence>
<name>A0AAJ7SB72_9HYME</name>
<dbReference type="InterPro" id="IPR031961">
    <property type="entry name" value="DUF4780"/>
</dbReference>
<evidence type="ECO:0000313" key="2">
    <source>
        <dbReference type="Proteomes" id="UP000694925"/>
    </source>
</evidence>